<evidence type="ECO:0000259" key="2">
    <source>
        <dbReference type="Pfam" id="PF05168"/>
    </source>
</evidence>
<dbReference type="AlphaFoldDB" id="A0A8J3D452"/>
<dbReference type="SUPFAM" id="SSF81593">
    <property type="entry name" value="Nucleotidyltransferase substrate binding subunit/domain"/>
    <property type="match status" value="1"/>
</dbReference>
<dbReference type="GO" id="GO:0003677">
    <property type="term" value="F:DNA binding"/>
    <property type="evidence" value="ECO:0007669"/>
    <property type="project" value="UniProtKB-KW"/>
</dbReference>
<evidence type="ECO:0000256" key="1">
    <source>
        <dbReference type="ARBA" id="ARBA00038248"/>
    </source>
</evidence>
<protein>
    <submittedName>
        <fullName evidence="3">DNA-binding protein</fullName>
    </submittedName>
</protein>
<accession>A0A8J3D452</accession>
<dbReference type="InterPro" id="IPR007842">
    <property type="entry name" value="HEPN_dom"/>
</dbReference>
<name>A0A8J3D452_9BACT</name>
<dbReference type="InterPro" id="IPR052226">
    <property type="entry name" value="UPF0332_toxin"/>
</dbReference>
<dbReference type="Gene3D" id="1.20.120.330">
    <property type="entry name" value="Nucleotidyltransferases domain 2"/>
    <property type="match status" value="1"/>
</dbReference>
<dbReference type="PANTHER" id="PTHR36565:SF1">
    <property type="entry name" value="UPF0332 PROTEIN TM_1000"/>
    <property type="match status" value="1"/>
</dbReference>
<gene>
    <name evidence="3" type="ORF">GCM10007390_27370</name>
</gene>
<dbReference type="Pfam" id="PF05168">
    <property type="entry name" value="HEPN"/>
    <property type="match status" value="1"/>
</dbReference>
<dbReference type="EMBL" id="BMXF01000002">
    <property type="protein sequence ID" value="GHB71933.1"/>
    <property type="molecule type" value="Genomic_DNA"/>
</dbReference>
<dbReference type="Proteomes" id="UP000598271">
    <property type="component" value="Unassembled WGS sequence"/>
</dbReference>
<keyword evidence="3" id="KW-0238">DNA-binding</keyword>
<proteinExistence type="inferred from homology"/>
<evidence type="ECO:0000313" key="4">
    <source>
        <dbReference type="Proteomes" id="UP000598271"/>
    </source>
</evidence>
<comment type="similarity">
    <text evidence="1">Belongs to the UPF0332 family.</text>
</comment>
<feature type="domain" description="HEPN" evidence="2">
    <location>
        <begin position="11"/>
        <end position="126"/>
    </location>
</feature>
<comment type="caution">
    <text evidence="3">The sequence shown here is derived from an EMBL/GenBank/DDBJ whole genome shotgun (WGS) entry which is preliminary data.</text>
</comment>
<sequence>MTPEERFQYVRYRLEKSEETFEVAQLLVVNSKWNSAINRLYYAAYYAISALLFQSGLSTKTHTGVKTSFFLQYIKTDKISVELGKVYSDLFDSRQKGDYGDIWDFTEEEVSAIIEPTRELIEAVRREIEKQRDL</sequence>
<dbReference type="PANTHER" id="PTHR36565">
    <property type="entry name" value="UPF0332 PROTEIN TM_1000"/>
    <property type="match status" value="1"/>
</dbReference>
<organism evidence="3 4">
    <name type="scientific">Persicitalea jodogahamensis</name>
    <dbReference type="NCBI Taxonomy" id="402147"/>
    <lineage>
        <taxon>Bacteria</taxon>
        <taxon>Pseudomonadati</taxon>
        <taxon>Bacteroidota</taxon>
        <taxon>Cytophagia</taxon>
        <taxon>Cytophagales</taxon>
        <taxon>Spirosomataceae</taxon>
        <taxon>Persicitalea</taxon>
    </lineage>
</organism>
<keyword evidence="4" id="KW-1185">Reference proteome</keyword>
<reference evidence="3 4" key="1">
    <citation type="journal article" date="2014" name="Int. J. Syst. Evol. Microbiol.">
        <title>Complete genome sequence of Corynebacterium casei LMG S-19264T (=DSM 44701T), isolated from a smear-ripened cheese.</title>
        <authorList>
            <consortium name="US DOE Joint Genome Institute (JGI-PGF)"/>
            <person name="Walter F."/>
            <person name="Albersmeier A."/>
            <person name="Kalinowski J."/>
            <person name="Ruckert C."/>
        </authorList>
    </citation>
    <scope>NUCLEOTIDE SEQUENCE [LARGE SCALE GENOMIC DNA]</scope>
    <source>
        <strain evidence="3 4">KCTC 12866</strain>
    </source>
</reference>
<evidence type="ECO:0000313" key="3">
    <source>
        <dbReference type="EMBL" id="GHB71933.1"/>
    </source>
</evidence>
<dbReference type="RefSeq" id="WP_189565020.1">
    <property type="nucleotide sequence ID" value="NZ_BMXF01000002.1"/>
</dbReference>